<dbReference type="GO" id="GO:0003676">
    <property type="term" value="F:nucleic acid binding"/>
    <property type="evidence" value="ECO:0007669"/>
    <property type="project" value="InterPro"/>
</dbReference>
<comment type="caution">
    <text evidence="1">The sequence shown here is derived from an EMBL/GenBank/DDBJ whole genome shotgun (WGS) entry which is preliminary data.</text>
</comment>
<dbReference type="Gene3D" id="3.30.420.10">
    <property type="entry name" value="Ribonuclease H-like superfamily/Ribonuclease H"/>
    <property type="match status" value="1"/>
</dbReference>
<dbReference type="InterPro" id="IPR036397">
    <property type="entry name" value="RNaseH_sf"/>
</dbReference>
<name>A0A9W7IBJ2_HIBTR</name>
<dbReference type="AlphaFoldDB" id="A0A9W7IBJ2"/>
<dbReference type="OrthoDB" id="1727805at2759"/>
<gene>
    <name evidence="1" type="ORF">HRI_002979500</name>
</gene>
<accession>A0A9W7IBJ2</accession>
<sequence>MNRTLIERVRCLLSDAKLPRSFWAEALNTVTHVINLSPSVPLRGDVPDRVWFGKYVSYDHLRVFGCKAFVHKKLVRSRDVIFVKD</sequence>
<dbReference type="Proteomes" id="UP001165190">
    <property type="component" value="Unassembled WGS sequence"/>
</dbReference>
<evidence type="ECO:0008006" key="3">
    <source>
        <dbReference type="Google" id="ProtNLM"/>
    </source>
</evidence>
<keyword evidence="2" id="KW-1185">Reference proteome</keyword>
<dbReference type="EMBL" id="BSYR01000025">
    <property type="protein sequence ID" value="GMI93102.1"/>
    <property type="molecule type" value="Genomic_DNA"/>
</dbReference>
<reference evidence="1" key="1">
    <citation type="submission" date="2023-05" db="EMBL/GenBank/DDBJ databases">
        <title>Genome and transcriptome analyses reveal genes involved in the formation of fine ridges on petal epidermal cells in Hibiscus trionum.</title>
        <authorList>
            <person name="Koshimizu S."/>
            <person name="Masuda S."/>
            <person name="Ishii T."/>
            <person name="Shirasu K."/>
            <person name="Hoshino A."/>
            <person name="Arita M."/>
        </authorList>
    </citation>
    <scope>NUCLEOTIDE SEQUENCE</scope>
    <source>
        <strain evidence="1">Hamamatsu line</strain>
    </source>
</reference>
<proteinExistence type="predicted"/>
<dbReference type="SUPFAM" id="SSF53098">
    <property type="entry name" value="Ribonuclease H-like"/>
    <property type="match status" value="1"/>
</dbReference>
<dbReference type="InterPro" id="IPR039537">
    <property type="entry name" value="Retrotran_Ty1/copia-like"/>
</dbReference>
<dbReference type="InterPro" id="IPR012337">
    <property type="entry name" value="RNaseH-like_sf"/>
</dbReference>
<evidence type="ECO:0000313" key="2">
    <source>
        <dbReference type="Proteomes" id="UP001165190"/>
    </source>
</evidence>
<dbReference type="PANTHER" id="PTHR42648">
    <property type="entry name" value="TRANSPOSASE, PUTATIVE-RELATED"/>
    <property type="match status" value="1"/>
</dbReference>
<evidence type="ECO:0000313" key="1">
    <source>
        <dbReference type="EMBL" id="GMI93102.1"/>
    </source>
</evidence>
<dbReference type="PANTHER" id="PTHR42648:SF28">
    <property type="entry name" value="TRANSPOSON-ENCODED PROTEIN WITH RIBONUCLEASE H-LIKE AND RETROVIRUS ZINC FINGER-LIKE DOMAINS"/>
    <property type="match status" value="1"/>
</dbReference>
<protein>
    <recommendedName>
        <fullName evidence="3">Retrovirus-related Pol polyprotein from transposon TNT 1-94</fullName>
    </recommendedName>
</protein>
<organism evidence="1 2">
    <name type="scientific">Hibiscus trionum</name>
    <name type="common">Flower of an hour</name>
    <dbReference type="NCBI Taxonomy" id="183268"/>
    <lineage>
        <taxon>Eukaryota</taxon>
        <taxon>Viridiplantae</taxon>
        <taxon>Streptophyta</taxon>
        <taxon>Embryophyta</taxon>
        <taxon>Tracheophyta</taxon>
        <taxon>Spermatophyta</taxon>
        <taxon>Magnoliopsida</taxon>
        <taxon>eudicotyledons</taxon>
        <taxon>Gunneridae</taxon>
        <taxon>Pentapetalae</taxon>
        <taxon>rosids</taxon>
        <taxon>malvids</taxon>
        <taxon>Malvales</taxon>
        <taxon>Malvaceae</taxon>
        <taxon>Malvoideae</taxon>
        <taxon>Hibiscus</taxon>
    </lineage>
</organism>